<comment type="caution">
    <text evidence="1">The sequence shown here is derived from an EMBL/GenBank/DDBJ whole genome shotgun (WGS) entry which is preliminary data.</text>
</comment>
<evidence type="ECO:0000313" key="2">
    <source>
        <dbReference type="Proteomes" id="UP000286235"/>
    </source>
</evidence>
<protein>
    <submittedName>
        <fullName evidence="1">Uncharacterized protein</fullName>
    </submittedName>
</protein>
<gene>
    <name evidence="1" type="ORF">Cdeb_00275</name>
</gene>
<organism evidence="1 2">
    <name type="scientific">Caldibacillus debilis GB1</name>
    <dbReference type="NCBI Taxonomy" id="1339248"/>
    <lineage>
        <taxon>Bacteria</taxon>
        <taxon>Bacillati</taxon>
        <taxon>Bacillota</taxon>
        <taxon>Bacilli</taxon>
        <taxon>Bacillales</taxon>
        <taxon>Bacillaceae</taxon>
        <taxon>Caldibacillus</taxon>
    </lineage>
</organism>
<keyword evidence="2" id="KW-1185">Reference proteome</keyword>
<sequence>MPRTFIDWVRFKDSLTFLIGTGFEEGLHFEMMGEAFSFWRGREPAFPPDGRQAVRKSSDRQDERSRKVFAVTRKPLGRTKAGQGFLRGFLSDGLGRPDRTKSGFIRQELFPVNFGLKSFVMGGPKQGRFISTFCLLIFVRSLFRYDTSLGHPCGPIPVPIG</sequence>
<dbReference type="Proteomes" id="UP000286235">
    <property type="component" value="Unassembled WGS sequence"/>
</dbReference>
<proteinExistence type="predicted"/>
<evidence type="ECO:0000313" key="1">
    <source>
        <dbReference type="EMBL" id="RKO63185.1"/>
    </source>
</evidence>
<name>A0A420VHV7_9BACI</name>
<reference evidence="1 2" key="1">
    <citation type="submission" date="2013-12" db="EMBL/GenBank/DDBJ databases">
        <title>Genome and proteome characterization of Caldibacillus debilis GB1 derived from a cellulolytic aero-tolerant co-culture.</title>
        <authorList>
            <person name="Wushke S.T."/>
            <person name="Zhang X."/>
            <person name="Fristensky B."/>
            <person name="Wilkins J.A."/>
            <person name="Levin D.B."/>
            <person name="Sparling R."/>
        </authorList>
    </citation>
    <scope>NUCLEOTIDE SEQUENCE [LARGE SCALE GENOMIC DNA]</scope>
    <source>
        <strain evidence="1 2">GB1</strain>
    </source>
</reference>
<accession>A0A420VHV7</accession>
<dbReference type="EMBL" id="AZRV01000011">
    <property type="protein sequence ID" value="RKO63185.1"/>
    <property type="molecule type" value="Genomic_DNA"/>
</dbReference>
<dbReference type="AlphaFoldDB" id="A0A420VHV7"/>